<dbReference type="AlphaFoldDB" id="V4AH15"/>
<dbReference type="GO" id="GO:0005737">
    <property type="term" value="C:cytoplasm"/>
    <property type="evidence" value="ECO:0007669"/>
    <property type="project" value="TreeGrafter"/>
</dbReference>
<dbReference type="KEGG" id="lgi:LOTGIDRAFT_118217"/>
<keyword evidence="6" id="KW-0206">Cytoskeleton</keyword>
<dbReference type="GO" id="GO:0008017">
    <property type="term" value="F:microtubule binding"/>
    <property type="evidence" value="ECO:0007669"/>
    <property type="project" value="InterPro"/>
</dbReference>
<dbReference type="PROSITE" id="PS50021">
    <property type="entry name" value="CH"/>
    <property type="match status" value="1"/>
</dbReference>
<organism evidence="10 11">
    <name type="scientific">Lottia gigantea</name>
    <name type="common">Giant owl limpet</name>
    <dbReference type="NCBI Taxonomy" id="225164"/>
    <lineage>
        <taxon>Eukaryota</taxon>
        <taxon>Metazoa</taxon>
        <taxon>Spiralia</taxon>
        <taxon>Lophotrochozoa</taxon>
        <taxon>Mollusca</taxon>
        <taxon>Gastropoda</taxon>
        <taxon>Patellogastropoda</taxon>
        <taxon>Lottioidea</taxon>
        <taxon>Lottiidae</taxon>
        <taxon>Lottia</taxon>
    </lineage>
</organism>
<dbReference type="InterPro" id="IPR036872">
    <property type="entry name" value="CH_dom_sf"/>
</dbReference>
<sequence>SMDRSHLCQSLIKWLNTFNVTVKNQTVEDFSDGIAVAQVLRQIAPDYFNEAWFKKLKVEDDLNWRLKVSNLKKVLNGILEYNMEVLGIQIQGFQMPDVNLIGEHYDSVETSRLLQLVLGCAVNCAEKESHIHNILKMEESVQQMIMNAIQELMSKEISSPTEADNEVVEQLKKTVEELNSALESKEELLQRCHELDMQVATYLEEKNAVQTENEKLVERLHQAESLDDPRTPAGKRLQKLQSQLEQVQEQLYHVEQARDDYRIKYEVSTKDYEELKEKNAELSPLASEARALKDELDCLRDAADQAAKYESSIETYKKKIEEITVLKSQNQSLGDQITKYIQEKIEMEESMKRFDSVKQQLDWCKRQNHELQTKLSDETKRADKIDFELKKSQEKMTILQREKERIIAERDSLTEMNEELKCMQVCNGNINNMGSTPQEMEMKTHDFHSVLITHMLCVFCCFFREKLLRLEHENKMLKLGNTDQLTEQTEPLQFALEKTSARKNELETDVRLLNQRILELEAQVEVLQENEPSDSELTEIKKKLIQQQQKLESSNNQLEEQKNKQLSLEEKLTEKDKKMKDFENELSKKDEEMKLMEERYKKYLDKARHIIKTLDPRHKSSSNETQALRNQLTERQRYVEYLEKDLAKTKSRIDYEDQLRVSAFYSLGCQLQRQAVEQRLSTSSEGGQSFLARQRQVQSRRPASLSAIVPNNTV</sequence>
<dbReference type="Pfam" id="PF19047">
    <property type="entry name" value="HOOK_N"/>
    <property type="match status" value="1"/>
</dbReference>
<dbReference type="Pfam" id="PF05622">
    <property type="entry name" value="HOOK"/>
    <property type="match status" value="1"/>
</dbReference>
<dbReference type="PANTHER" id="PTHR18947:SF39">
    <property type="entry name" value="PROTEIN HOOK"/>
    <property type="match status" value="1"/>
</dbReference>
<name>V4AH15_LOTGI</name>
<keyword evidence="5 7" id="KW-0175">Coiled coil</keyword>
<accession>V4AH15</accession>
<dbReference type="GO" id="GO:0005874">
    <property type="term" value="C:microtubule"/>
    <property type="evidence" value="ECO:0007669"/>
    <property type="project" value="UniProtKB-KW"/>
</dbReference>
<dbReference type="InterPro" id="IPR008636">
    <property type="entry name" value="Hook_C"/>
</dbReference>
<feature type="coiled-coil region" evidence="7">
    <location>
        <begin position="168"/>
        <end position="319"/>
    </location>
</feature>
<dbReference type="OMA" id="DAKYRKC"/>
<evidence type="ECO:0000256" key="1">
    <source>
        <dbReference type="ARBA" id="ARBA00004245"/>
    </source>
</evidence>
<dbReference type="GO" id="GO:0005813">
    <property type="term" value="C:centrosome"/>
    <property type="evidence" value="ECO:0007669"/>
    <property type="project" value="TreeGrafter"/>
</dbReference>
<dbReference type="GO" id="GO:0031122">
    <property type="term" value="P:cytoplasmic microtubule organization"/>
    <property type="evidence" value="ECO:0007669"/>
    <property type="project" value="InterPro"/>
</dbReference>
<dbReference type="InterPro" id="IPR043936">
    <property type="entry name" value="HOOK_N"/>
</dbReference>
<keyword evidence="4" id="KW-0493">Microtubule</keyword>
<evidence type="ECO:0000259" key="9">
    <source>
        <dbReference type="PROSITE" id="PS50021"/>
    </source>
</evidence>
<dbReference type="GeneID" id="20231593"/>
<reference evidence="10 11" key="1">
    <citation type="journal article" date="2013" name="Nature">
        <title>Insights into bilaterian evolution from three spiralian genomes.</title>
        <authorList>
            <person name="Simakov O."/>
            <person name="Marletaz F."/>
            <person name="Cho S.J."/>
            <person name="Edsinger-Gonzales E."/>
            <person name="Havlak P."/>
            <person name="Hellsten U."/>
            <person name="Kuo D.H."/>
            <person name="Larsson T."/>
            <person name="Lv J."/>
            <person name="Arendt D."/>
            <person name="Savage R."/>
            <person name="Osoegawa K."/>
            <person name="de Jong P."/>
            <person name="Grimwood J."/>
            <person name="Chapman J.A."/>
            <person name="Shapiro H."/>
            <person name="Aerts A."/>
            <person name="Otillar R.P."/>
            <person name="Terry A.Y."/>
            <person name="Boore J.L."/>
            <person name="Grigoriev I.V."/>
            <person name="Lindberg D.R."/>
            <person name="Seaver E.C."/>
            <person name="Weisblat D.A."/>
            <person name="Putnam N.H."/>
            <person name="Rokhsar D.S."/>
        </authorList>
    </citation>
    <scope>NUCLEOTIDE SEQUENCE [LARGE SCALE GENOMIC DNA]</scope>
</reference>
<evidence type="ECO:0000256" key="5">
    <source>
        <dbReference type="ARBA" id="ARBA00023054"/>
    </source>
</evidence>
<comment type="subcellular location">
    <subcellularLocation>
        <location evidence="1">Cytoplasm</location>
        <location evidence="1">Cytoskeleton</location>
    </subcellularLocation>
</comment>
<dbReference type="CTD" id="20231593"/>
<feature type="coiled-coil region" evidence="7">
    <location>
        <begin position="389"/>
        <end position="423"/>
    </location>
</feature>
<protein>
    <recommendedName>
        <fullName evidence="9">Calponin-homology (CH) domain-containing protein</fullName>
    </recommendedName>
</protein>
<evidence type="ECO:0000313" key="10">
    <source>
        <dbReference type="EMBL" id="ESO94445.1"/>
    </source>
</evidence>
<keyword evidence="11" id="KW-1185">Reference proteome</keyword>
<evidence type="ECO:0000256" key="2">
    <source>
        <dbReference type="ARBA" id="ARBA00006946"/>
    </source>
</evidence>
<evidence type="ECO:0000256" key="7">
    <source>
        <dbReference type="SAM" id="Coils"/>
    </source>
</evidence>
<feature type="domain" description="Calponin-homology (CH)" evidence="9">
    <location>
        <begin position="5"/>
        <end position="121"/>
    </location>
</feature>
<proteinExistence type="inferred from homology"/>
<feature type="region of interest" description="Disordered" evidence="8">
    <location>
        <begin position="692"/>
        <end position="714"/>
    </location>
</feature>
<feature type="non-terminal residue" evidence="10">
    <location>
        <position position="1"/>
    </location>
</feature>
<evidence type="ECO:0000256" key="4">
    <source>
        <dbReference type="ARBA" id="ARBA00022701"/>
    </source>
</evidence>
<dbReference type="EMBL" id="KB201802">
    <property type="protein sequence ID" value="ESO94445.1"/>
    <property type="molecule type" value="Genomic_DNA"/>
</dbReference>
<dbReference type="RefSeq" id="XP_009054730.1">
    <property type="nucleotide sequence ID" value="XM_009056482.1"/>
</dbReference>
<keyword evidence="3" id="KW-0963">Cytoplasm</keyword>
<evidence type="ECO:0000313" key="11">
    <source>
        <dbReference type="Proteomes" id="UP000030746"/>
    </source>
</evidence>
<dbReference type="PANTHER" id="PTHR18947">
    <property type="entry name" value="HOOK PROTEINS"/>
    <property type="match status" value="1"/>
</dbReference>
<dbReference type="Proteomes" id="UP000030746">
    <property type="component" value="Unassembled WGS sequence"/>
</dbReference>
<dbReference type="Gene3D" id="1.10.418.10">
    <property type="entry name" value="Calponin-like domain"/>
    <property type="match status" value="1"/>
</dbReference>
<evidence type="ECO:0000256" key="3">
    <source>
        <dbReference type="ARBA" id="ARBA00022490"/>
    </source>
</evidence>
<feature type="coiled-coil region" evidence="7">
    <location>
        <begin position="496"/>
        <end position="606"/>
    </location>
</feature>
<evidence type="ECO:0000256" key="8">
    <source>
        <dbReference type="SAM" id="MobiDB-lite"/>
    </source>
</evidence>
<evidence type="ECO:0000256" key="6">
    <source>
        <dbReference type="ARBA" id="ARBA00023212"/>
    </source>
</evidence>
<gene>
    <name evidence="10" type="ORF">LOTGIDRAFT_118217</name>
</gene>
<dbReference type="OrthoDB" id="49395at2759"/>
<dbReference type="GO" id="GO:0051959">
    <property type="term" value="F:dynein light intermediate chain binding"/>
    <property type="evidence" value="ECO:0007669"/>
    <property type="project" value="TreeGrafter"/>
</dbReference>
<dbReference type="SUPFAM" id="SSF116907">
    <property type="entry name" value="Hook domain"/>
    <property type="match status" value="1"/>
</dbReference>
<dbReference type="HOGENOM" id="CLU_011214_1_0_1"/>
<dbReference type="InterPro" id="IPR001715">
    <property type="entry name" value="CH_dom"/>
</dbReference>
<dbReference type="GO" id="GO:0030705">
    <property type="term" value="P:cytoskeleton-dependent intracellular transport"/>
    <property type="evidence" value="ECO:0007669"/>
    <property type="project" value="InterPro"/>
</dbReference>
<dbReference type="FunFam" id="1.10.418.10:FF:000024">
    <property type="entry name" value="Hook homolog 3 (Drosophila)"/>
    <property type="match status" value="1"/>
</dbReference>
<comment type="similarity">
    <text evidence="2">Belongs to the hook family.</text>
</comment>
<dbReference type="STRING" id="225164.V4AH15"/>
<dbReference type="CDD" id="cd22222">
    <property type="entry name" value="HkD_Hook"/>
    <property type="match status" value="1"/>
</dbReference>